<dbReference type="Proteomes" id="UP000231196">
    <property type="component" value="Unassembled WGS sequence"/>
</dbReference>
<evidence type="ECO:0000313" key="3">
    <source>
        <dbReference type="EMBL" id="PJB47128.1"/>
    </source>
</evidence>
<accession>A0A2M8BTD4</accession>
<feature type="transmembrane region" description="Helical" evidence="2">
    <location>
        <begin position="709"/>
        <end position="739"/>
    </location>
</feature>
<evidence type="ECO:0000313" key="4">
    <source>
        <dbReference type="Proteomes" id="UP000231196"/>
    </source>
</evidence>
<feature type="non-terminal residue" evidence="3">
    <location>
        <position position="745"/>
    </location>
</feature>
<feature type="transmembrane region" description="Helical" evidence="2">
    <location>
        <begin position="678"/>
        <end position="703"/>
    </location>
</feature>
<keyword evidence="2" id="KW-1133">Transmembrane helix</keyword>
<proteinExistence type="predicted"/>
<keyword evidence="2" id="KW-0812">Transmembrane</keyword>
<organism evidence="3 4">
    <name type="scientific">Candidatus Collierbacteria bacterium CG_4_9_14_3_um_filter_43_16</name>
    <dbReference type="NCBI Taxonomy" id="1974532"/>
    <lineage>
        <taxon>Bacteria</taxon>
        <taxon>Candidatus Collieribacteriota</taxon>
    </lineage>
</organism>
<feature type="compositionally biased region" description="Basic and acidic residues" evidence="1">
    <location>
        <begin position="78"/>
        <end position="98"/>
    </location>
</feature>
<keyword evidence="2" id="KW-0472">Membrane</keyword>
<sequence length="745" mass="81446">MANHETEIYELGQIQLYFPKKIEDLSDSDRSEALRLFSIGAGYYNQFFRKDAGHKVTASSFQKEVSPGEIQQIIDYLSKPEPEEPQVKKTKTPEKEDSTVPTETIAALIKELEADKLKADKLEADTTHTVADAVKRARKTWKTRHRAEIIRENRLALITDETERKRQTEIENLKNDQFFVESIDSKAESAAIIYKNTYRLAQQAIIAQAANLGIGLTPSQIHRAVEDLTYLGVTGAVDFTNFHDLNIVSQLAFVNQGITITSPLNQVDIVVQAWQKAEEIEPFSDKAEELEKQIIFADQEAEAKLRESVSKFEEELKKKYLDPKDLYEDSTKAQAELQSIHAKLLKAIPNAKLPPPPFTPLQLHENELESILRKEDPTKLSLSISPEGLGARTVATLETTNSGNRNISPEAVRLLSLGLTPEKLESLRNDPNSQLNKFIAGNQYGLSVYQQVHFQLNKIVGPNSDSKLGQDISANIKALSPDVISQTTKIIPEPVRKLGQDITNKVITKPFGGISKSITNFYNRQSPLVQSATKFILNPKGTLYAWVNKKIGQHAGNIILKYAGSATSKKLGNFILKEGLKEGAKKFIDAVAKKLIVEIAKQAGVQGAKMAGMVAAESAIAAAAAALGISTFGLSLIVGAVLMVVTAVVDATIGLAKKGLDKVWQSMGWGEKFRSRDLILPVAAGGAVAITAGIAFVRGLIIIRRSVQIAVVSALGIIIGAGIVVGLYIAIAFLIAPILSTLVQF</sequence>
<dbReference type="EMBL" id="PFUC01000086">
    <property type="protein sequence ID" value="PJB47128.1"/>
    <property type="molecule type" value="Genomic_DNA"/>
</dbReference>
<comment type="caution">
    <text evidence="3">The sequence shown here is derived from an EMBL/GenBank/DDBJ whole genome shotgun (WGS) entry which is preliminary data.</text>
</comment>
<protein>
    <submittedName>
        <fullName evidence="3">Uncharacterized protein</fullName>
    </submittedName>
</protein>
<reference evidence="4" key="1">
    <citation type="submission" date="2017-09" db="EMBL/GenBank/DDBJ databases">
        <title>Depth-based differentiation of microbial function through sediment-hosted aquifers and enrichment of novel symbionts in the deep terrestrial subsurface.</title>
        <authorList>
            <person name="Probst A.J."/>
            <person name="Ladd B."/>
            <person name="Jarett J.K."/>
            <person name="Geller-Mcgrath D.E."/>
            <person name="Sieber C.M.K."/>
            <person name="Emerson J.B."/>
            <person name="Anantharaman K."/>
            <person name="Thomas B.C."/>
            <person name="Malmstrom R."/>
            <person name="Stieglmeier M."/>
            <person name="Klingl A."/>
            <person name="Woyke T."/>
            <person name="Ryan C.M."/>
            <person name="Banfield J.F."/>
        </authorList>
    </citation>
    <scope>NUCLEOTIDE SEQUENCE [LARGE SCALE GENOMIC DNA]</scope>
</reference>
<name>A0A2M8BTD4_9BACT</name>
<evidence type="ECO:0000256" key="1">
    <source>
        <dbReference type="SAM" id="MobiDB-lite"/>
    </source>
</evidence>
<evidence type="ECO:0000256" key="2">
    <source>
        <dbReference type="SAM" id="Phobius"/>
    </source>
</evidence>
<feature type="transmembrane region" description="Helical" evidence="2">
    <location>
        <begin position="632"/>
        <end position="657"/>
    </location>
</feature>
<feature type="region of interest" description="Disordered" evidence="1">
    <location>
        <begin position="78"/>
        <end position="101"/>
    </location>
</feature>
<gene>
    <name evidence="3" type="ORF">CO104_04400</name>
</gene>
<dbReference type="AlphaFoldDB" id="A0A2M8BTD4"/>